<evidence type="ECO:0000313" key="3">
    <source>
        <dbReference type="Proteomes" id="UP001525890"/>
    </source>
</evidence>
<keyword evidence="3" id="KW-1185">Reference proteome</keyword>
<feature type="transmembrane region" description="Helical" evidence="1">
    <location>
        <begin position="177"/>
        <end position="201"/>
    </location>
</feature>
<name>A0ABT2MZJ4_9CYAN</name>
<feature type="transmembrane region" description="Helical" evidence="1">
    <location>
        <begin position="21"/>
        <end position="46"/>
    </location>
</feature>
<organism evidence="2 3">
    <name type="scientific">Laspinema palackyanum D2a</name>
    <dbReference type="NCBI Taxonomy" id="2953684"/>
    <lineage>
        <taxon>Bacteria</taxon>
        <taxon>Bacillati</taxon>
        <taxon>Cyanobacteriota</taxon>
        <taxon>Cyanophyceae</taxon>
        <taxon>Oscillatoriophycideae</taxon>
        <taxon>Oscillatoriales</taxon>
        <taxon>Laspinemataceae</taxon>
        <taxon>Laspinema</taxon>
        <taxon>Laspinema palackyanum</taxon>
    </lineage>
</organism>
<dbReference type="Proteomes" id="UP001525890">
    <property type="component" value="Unassembled WGS sequence"/>
</dbReference>
<reference evidence="2 3" key="1">
    <citation type="journal article" date="2022" name="Front. Microbiol.">
        <title>High genomic differentiation and limited gene flow indicate recent cryptic speciation within the genus Laspinema (cyanobacteria).</title>
        <authorList>
            <person name="Stanojkovic A."/>
            <person name="Skoupy S."/>
            <person name="Skaloud P."/>
            <person name="Dvorak P."/>
        </authorList>
    </citation>
    <scope>NUCLEOTIDE SEQUENCE [LARGE SCALE GENOMIC DNA]</scope>
    <source>
        <strain evidence="2 3">D2a</strain>
    </source>
</reference>
<feature type="transmembrane region" description="Helical" evidence="1">
    <location>
        <begin position="52"/>
        <end position="74"/>
    </location>
</feature>
<evidence type="ECO:0000256" key="1">
    <source>
        <dbReference type="SAM" id="Phobius"/>
    </source>
</evidence>
<evidence type="ECO:0000313" key="2">
    <source>
        <dbReference type="EMBL" id="MCT7968871.1"/>
    </source>
</evidence>
<feature type="transmembrane region" description="Helical" evidence="1">
    <location>
        <begin position="146"/>
        <end position="171"/>
    </location>
</feature>
<dbReference type="RefSeq" id="WP_368008352.1">
    <property type="nucleotide sequence ID" value="NZ_JAMXFF010000038.1"/>
</dbReference>
<keyword evidence="1" id="KW-0812">Transmembrane</keyword>
<keyword evidence="1" id="KW-1133">Transmembrane helix</keyword>
<proteinExistence type="predicted"/>
<gene>
    <name evidence="2" type="ORF">NG799_21410</name>
</gene>
<accession>A0ABT2MZJ4</accession>
<feature type="transmembrane region" description="Helical" evidence="1">
    <location>
        <begin position="118"/>
        <end position="139"/>
    </location>
</feature>
<dbReference type="EMBL" id="JAMXFF010000038">
    <property type="protein sequence ID" value="MCT7968871.1"/>
    <property type="molecule type" value="Genomic_DNA"/>
</dbReference>
<feature type="transmembrane region" description="Helical" evidence="1">
    <location>
        <begin position="81"/>
        <end position="106"/>
    </location>
</feature>
<keyword evidence="1" id="KW-0472">Membrane</keyword>
<sequence length="210" mass="23008">MAPLLPISQPLNLSRTPEIPILFGWSFWVQWVLATGLGFLLSLLFVEIGVRPHLGAIPGAVGSSFIAIAQWFVLRQRLSHISWWIIATITAWALIGSSSLGALGWIAPRTELITLRLLYGFIDGAIVGIVLGLGQWFVLNRYFPNAAWWLPISSISWAVALPSGWALGGILRSNTNLFFAEVIGLTITWLAIAALSGFGFLRLLHHNGIQ</sequence>
<comment type="caution">
    <text evidence="2">The sequence shown here is derived from an EMBL/GenBank/DDBJ whole genome shotgun (WGS) entry which is preliminary data.</text>
</comment>
<protein>
    <submittedName>
        <fullName evidence="2">Uncharacterized protein</fullName>
    </submittedName>
</protein>